<gene>
    <name evidence="1" type="ORF">Patl1_26709</name>
</gene>
<proteinExistence type="predicted"/>
<comment type="caution">
    <text evidence="1">The sequence shown here is derived from an EMBL/GenBank/DDBJ whole genome shotgun (WGS) entry which is preliminary data.</text>
</comment>
<reference evidence="2" key="1">
    <citation type="journal article" date="2023" name="G3 (Bethesda)">
        <title>Genome assembly and association tests identify interacting loci associated with vigor, precocity, and sex in interspecific pistachio rootstocks.</title>
        <authorList>
            <person name="Palmer W."/>
            <person name="Jacygrad E."/>
            <person name="Sagayaradj S."/>
            <person name="Cavanaugh K."/>
            <person name="Han R."/>
            <person name="Bertier L."/>
            <person name="Beede B."/>
            <person name="Kafkas S."/>
            <person name="Golino D."/>
            <person name="Preece J."/>
            <person name="Michelmore R."/>
        </authorList>
    </citation>
    <scope>NUCLEOTIDE SEQUENCE [LARGE SCALE GENOMIC DNA]</scope>
</reference>
<name>A0ACC1B1P7_9ROSI</name>
<sequence>MKSVEMVVRKAVKSIIGLPFGNRKCVLKRLKIKIKCVNQKSMRNSFCRLSSELGEIEEDVKTKLEANDKEVEISQKMCRSETWLSEVERMKEDVEDLKSEYQKSSNQLMMCGVCPSPDMLKLYRRVMKITGKIQKLKSQVSQKFVMSPTRSKNLNQQEGEAETKGEIEEISETMQQAAVAKSFMAVDQVNASRMGSVTEDEKMLPPEPDAVPIKESEIQLICSETMHPNEEMTYEALTSQSERSRMKPGVTESVKQSAVEPVVPKTAMKSGSSIITTEDQFLLESGLDVNDSIMRTMRKIFRYMSDVTATKIGVHGIGGIGKTTVLKALTGCPRIKSIFFVIILVSVSRYWSTRKIQNEVLKQLSLCCEDSETDSQVAEKLFQVLKGKKFLLLLDDVWEHIDLQAVGIPDPNIENGCKIIMASREVDVLRSMDATGVIEVETVSGEEAWKLFHEQVGGIIDLPAIQPLAQAIVEGCGGLPLLIIVTGRALADETNISVWKHASWKFSLPGTTRVCQIEDVIGLLQFSFDQLKDHEMKSCFLLCALFSEDLEIDVFEFVEYCIQEGIICGTLADAHKRGYDTVDVLVRASLLQVSEGGDSIRMHDLIRDLALGILASATGDTQFLLRAYSRLKELSNPGSSPSFRSLSCPESTGLSIPETHHFLLRGGAGLTEPPSEEEWRQAKMIFLMDNDLRTLPEKPNCPELFILFLQRNSKLRAIPASFFDLMTSLKVLNLSRNSIRSLPKTLFKLINLEILILRYCERLAVLPSEVGFLESLEVLDLHGTEIIKLPDEIGKLASLRHLEVSLYGSINYTEYVKLPQKLISSGIISKLHKLENLSIDVYPGDQRWYKDVKSLIIEVSNNLKDLSSLSCHFPEVETLQLFLQTSRAWKTQRLSEFKFVVGPDVKSIISRVPHYIKFDYHQHGQCLRFVNSEKIPEAVLEVLARSTAFYLDHHLGVRNLSEFGVSNINRLKFCIISECPNIETFLESNELTETVFPILENFSMHYMWNLTSLWEGIVPAGSFAELRILTVHACPKLKYVFSRFTSEFMPKLEELTVEDCPDVEEIMLEDENIIDCDQIALPRLKKLKLHYLPGLVNIWRSGWPSLELISFYDCPRLKKITGKDSKLKHRKMEIQAEESWWNALEWEDPELQLHLQNCFTNISEDDL</sequence>
<accession>A0ACC1B1P7</accession>
<keyword evidence="2" id="KW-1185">Reference proteome</keyword>
<dbReference type="Proteomes" id="UP001164250">
    <property type="component" value="Chromosome 7"/>
</dbReference>
<organism evidence="1 2">
    <name type="scientific">Pistacia atlantica</name>
    <dbReference type="NCBI Taxonomy" id="434234"/>
    <lineage>
        <taxon>Eukaryota</taxon>
        <taxon>Viridiplantae</taxon>
        <taxon>Streptophyta</taxon>
        <taxon>Embryophyta</taxon>
        <taxon>Tracheophyta</taxon>
        <taxon>Spermatophyta</taxon>
        <taxon>Magnoliopsida</taxon>
        <taxon>eudicotyledons</taxon>
        <taxon>Gunneridae</taxon>
        <taxon>Pentapetalae</taxon>
        <taxon>rosids</taxon>
        <taxon>malvids</taxon>
        <taxon>Sapindales</taxon>
        <taxon>Anacardiaceae</taxon>
        <taxon>Pistacia</taxon>
    </lineage>
</organism>
<evidence type="ECO:0000313" key="1">
    <source>
        <dbReference type="EMBL" id="KAJ0092812.1"/>
    </source>
</evidence>
<evidence type="ECO:0000313" key="2">
    <source>
        <dbReference type="Proteomes" id="UP001164250"/>
    </source>
</evidence>
<dbReference type="EMBL" id="CM047903">
    <property type="protein sequence ID" value="KAJ0092812.1"/>
    <property type="molecule type" value="Genomic_DNA"/>
</dbReference>
<protein>
    <submittedName>
        <fullName evidence="1">Uncharacterized protein</fullName>
    </submittedName>
</protein>